<keyword evidence="4" id="KW-1185">Reference proteome</keyword>
<dbReference type="EnsemblMetazoa" id="CapteT228465">
    <property type="protein sequence ID" value="CapteP228465"/>
    <property type="gene ID" value="CapteG228465"/>
</dbReference>
<feature type="compositionally biased region" description="Basic residues" evidence="1">
    <location>
        <begin position="227"/>
        <end position="237"/>
    </location>
</feature>
<protein>
    <submittedName>
        <fullName evidence="2 3">Uncharacterized protein</fullName>
    </submittedName>
</protein>
<evidence type="ECO:0000313" key="2">
    <source>
        <dbReference type="EMBL" id="ELU11055.1"/>
    </source>
</evidence>
<dbReference type="EMBL" id="AMQN01005864">
    <property type="status" value="NOT_ANNOTATED_CDS"/>
    <property type="molecule type" value="Genomic_DNA"/>
</dbReference>
<name>R7V5J1_CAPTE</name>
<dbReference type="Proteomes" id="UP000014760">
    <property type="component" value="Unassembled WGS sequence"/>
</dbReference>
<dbReference type="EMBL" id="AMQN01005865">
    <property type="status" value="NOT_ANNOTATED_CDS"/>
    <property type="molecule type" value="Genomic_DNA"/>
</dbReference>
<organism evidence="2">
    <name type="scientific">Capitella teleta</name>
    <name type="common">Polychaete worm</name>
    <dbReference type="NCBI Taxonomy" id="283909"/>
    <lineage>
        <taxon>Eukaryota</taxon>
        <taxon>Metazoa</taxon>
        <taxon>Spiralia</taxon>
        <taxon>Lophotrochozoa</taxon>
        <taxon>Annelida</taxon>
        <taxon>Polychaeta</taxon>
        <taxon>Sedentaria</taxon>
        <taxon>Scolecida</taxon>
        <taxon>Capitellidae</taxon>
        <taxon>Capitella</taxon>
    </lineage>
</organism>
<evidence type="ECO:0000256" key="1">
    <source>
        <dbReference type="SAM" id="MobiDB-lite"/>
    </source>
</evidence>
<proteinExistence type="predicted"/>
<dbReference type="EMBL" id="KB297016">
    <property type="protein sequence ID" value="ELU11055.1"/>
    <property type="molecule type" value="Genomic_DNA"/>
</dbReference>
<evidence type="ECO:0000313" key="4">
    <source>
        <dbReference type="Proteomes" id="UP000014760"/>
    </source>
</evidence>
<reference evidence="4" key="1">
    <citation type="submission" date="2012-12" db="EMBL/GenBank/DDBJ databases">
        <authorList>
            <person name="Hellsten U."/>
            <person name="Grimwood J."/>
            <person name="Chapman J.A."/>
            <person name="Shapiro H."/>
            <person name="Aerts A."/>
            <person name="Otillar R.P."/>
            <person name="Terry A.Y."/>
            <person name="Boore J.L."/>
            <person name="Simakov O."/>
            <person name="Marletaz F."/>
            <person name="Cho S.-J."/>
            <person name="Edsinger-Gonzales E."/>
            <person name="Havlak P."/>
            <person name="Kuo D.-H."/>
            <person name="Larsson T."/>
            <person name="Lv J."/>
            <person name="Arendt D."/>
            <person name="Savage R."/>
            <person name="Osoegawa K."/>
            <person name="de Jong P."/>
            <person name="Lindberg D.R."/>
            <person name="Seaver E.C."/>
            <person name="Weisblat D.A."/>
            <person name="Putnam N.H."/>
            <person name="Grigoriev I.V."/>
            <person name="Rokhsar D.S."/>
        </authorList>
    </citation>
    <scope>NUCLEOTIDE SEQUENCE</scope>
    <source>
        <strain evidence="4">I ESC-2004</strain>
    </source>
</reference>
<dbReference type="HOGENOM" id="CLU_934622_0_0_1"/>
<accession>R7V5J1</accession>
<reference evidence="2 4" key="2">
    <citation type="journal article" date="2013" name="Nature">
        <title>Insights into bilaterian evolution from three spiralian genomes.</title>
        <authorList>
            <person name="Simakov O."/>
            <person name="Marletaz F."/>
            <person name="Cho S.J."/>
            <person name="Edsinger-Gonzales E."/>
            <person name="Havlak P."/>
            <person name="Hellsten U."/>
            <person name="Kuo D.H."/>
            <person name="Larsson T."/>
            <person name="Lv J."/>
            <person name="Arendt D."/>
            <person name="Savage R."/>
            <person name="Osoegawa K."/>
            <person name="de Jong P."/>
            <person name="Grimwood J."/>
            <person name="Chapman J.A."/>
            <person name="Shapiro H."/>
            <person name="Aerts A."/>
            <person name="Otillar R.P."/>
            <person name="Terry A.Y."/>
            <person name="Boore J.L."/>
            <person name="Grigoriev I.V."/>
            <person name="Lindberg D.R."/>
            <person name="Seaver E.C."/>
            <person name="Weisblat D.A."/>
            <person name="Putnam N.H."/>
            <person name="Rokhsar D.S."/>
        </authorList>
    </citation>
    <scope>NUCLEOTIDE SEQUENCE</scope>
    <source>
        <strain evidence="2 4">I ESC-2004</strain>
    </source>
</reference>
<feature type="region of interest" description="Disordered" evidence="1">
    <location>
        <begin position="206"/>
        <end position="237"/>
    </location>
</feature>
<feature type="compositionally biased region" description="Basic and acidic residues" evidence="1">
    <location>
        <begin position="289"/>
        <end position="298"/>
    </location>
</feature>
<dbReference type="AlphaFoldDB" id="R7V5J1"/>
<feature type="region of interest" description="Disordered" evidence="1">
    <location>
        <begin position="120"/>
        <end position="149"/>
    </location>
</feature>
<sequence length="298" mass="33808">MEKKKKKPRRCKTDLHGCLQKILKMLPVFKINIPDIKLTGGMFRMYDSLSQNSDLFPGNQNIDYDADLKCARCSSKFLKKKFEPTKLARVATTSLPPEVKIHVAGNYVCSTCYHQLKKMATPVGPKKRPTPDTPSSAQPTPMHQLHGSTEDADLKCARCSSKFLKKKFEPTKLARVATTSLPPEVKINVAGNYVCSTCYHQLKKMATPVGPKKRPTPDTPSSAQPTPKRRKHPKERARKAFEMSKYERMLHQLYEMEAGRKALYTFLAKKLRKEKRELRKSSLSSSAKLTKDSITHDQ</sequence>
<reference evidence="3" key="3">
    <citation type="submission" date="2015-06" db="UniProtKB">
        <authorList>
            <consortium name="EnsemblMetazoa"/>
        </authorList>
    </citation>
    <scope>IDENTIFICATION</scope>
</reference>
<evidence type="ECO:0000313" key="3">
    <source>
        <dbReference type="EnsemblMetazoa" id="CapteP228465"/>
    </source>
</evidence>
<feature type="region of interest" description="Disordered" evidence="1">
    <location>
        <begin position="275"/>
        <end position="298"/>
    </location>
</feature>
<gene>
    <name evidence="2" type="ORF">CAPTEDRAFT_228465</name>
</gene>